<evidence type="ECO:0000313" key="3">
    <source>
        <dbReference type="Proteomes" id="UP001151760"/>
    </source>
</evidence>
<gene>
    <name evidence="2" type="ORF">Tco_0802049</name>
</gene>
<sequence>MGWSKDFFFLKVQWSLQAVSVPSGGLGLSLNANTTKKSDSENDNDKVNMPSFPSPEPSVSYFDDLDYLKDFENEFPVIVYNDALTSKSDFLTEPSINPQHIDEFNSKDETSFSECDEEEQNVLYINDLFPFNVEGYTEEIMHDFEQRLEIVFGRPVNQGQELFTSHAWSRLFEIKGPLVREFMLEFFSTCKMSDAELGLDEADTLCFQLGGARRSTRAIPNNRDLRDYWIEVSSDRDFLEAAPSYVYIRDPMRRLCHRMVSYNIFGRGQALEKVTATDLIYLRSMDQVTINVRYLLAQYLFRHAEGRKIGARMLGGHFIGRLAAHFGLVSDEGLMGLTVITREPPMIDMDELVKLNICVKVGDTLAWVASGPERQQVVTVGAPKVAKDALVVDEGAPAIPAPVQAPQPPLAASPTKNLP</sequence>
<keyword evidence="3" id="KW-1185">Reference proteome</keyword>
<name>A0ABQ5A014_9ASTR</name>
<feature type="region of interest" description="Disordered" evidence="1">
    <location>
        <begin position="30"/>
        <end position="54"/>
    </location>
</feature>
<evidence type="ECO:0000256" key="1">
    <source>
        <dbReference type="SAM" id="MobiDB-lite"/>
    </source>
</evidence>
<evidence type="ECO:0000313" key="2">
    <source>
        <dbReference type="EMBL" id="GJS95081.1"/>
    </source>
</evidence>
<feature type="compositionally biased region" description="Basic and acidic residues" evidence="1">
    <location>
        <begin position="36"/>
        <end position="46"/>
    </location>
</feature>
<feature type="compositionally biased region" description="Pro residues" evidence="1">
    <location>
        <begin position="400"/>
        <end position="411"/>
    </location>
</feature>
<reference evidence="2" key="1">
    <citation type="journal article" date="2022" name="Int. J. Mol. Sci.">
        <title>Draft Genome of Tanacetum Coccineum: Genomic Comparison of Closely Related Tanacetum-Family Plants.</title>
        <authorList>
            <person name="Yamashiro T."/>
            <person name="Shiraishi A."/>
            <person name="Nakayama K."/>
            <person name="Satake H."/>
        </authorList>
    </citation>
    <scope>NUCLEOTIDE SEQUENCE</scope>
</reference>
<dbReference type="Proteomes" id="UP001151760">
    <property type="component" value="Unassembled WGS sequence"/>
</dbReference>
<reference evidence="2" key="2">
    <citation type="submission" date="2022-01" db="EMBL/GenBank/DDBJ databases">
        <authorList>
            <person name="Yamashiro T."/>
            <person name="Shiraishi A."/>
            <person name="Satake H."/>
            <person name="Nakayama K."/>
        </authorList>
    </citation>
    <scope>NUCLEOTIDE SEQUENCE</scope>
</reference>
<feature type="region of interest" description="Disordered" evidence="1">
    <location>
        <begin position="400"/>
        <end position="419"/>
    </location>
</feature>
<comment type="caution">
    <text evidence="2">The sequence shown here is derived from an EMBL/GenBank/DDBJ whole genome shotgun (WGS) entry which is preliminary data.</text>
</comment>
<dbReference type="EMBL" id="BQNB010011781">
    <property type="protein sequence ID" value="GJS95081.1"/>
    <property type="molecule type" value="Genomic_DNA"/>
</dbReference>
<organism evidence="2 3">
    <name type="scientific">Tanacetum coccineum</name>
    <dbReference type="NCBI Taxonomy" id="301880"/>
    <lineage>
        <taxon>Eukaryota</taxon>
        <taxon>Viridiplantae</taxon>
        <taxon>Streptophyta</taxon>
        <taxon>Embryophyta</taxon>
        <taxon>Tracheophyta</taxon>
        <taxon>Spermatophyta</taxon>
        <taxon>Magnoliopsida</taxon>
        <taxon>eudicotyledons</taxon>
        <taxon>Gunneridae</taxon>
        <taxon>Pentapetalae</taxon>
        <taxon>asterids</taxon>
        <taxon>campanulids</taxon>
        <taxon>Asterales</taxon>
        <taxon>Asteraceae</taxon>
        <taxon>Asteroideae</taxon>
        <taxon>Anthemideae</taxon>
        <taxon>Anthemidinae</taxon>
        <taxon>Tanacetum</taxon>
    </lineage>
</organism>
<accession>A0ABQ5A014</accession>
<protein>
    <submittedName>
        <fullName evidence="2">Uncharacterized protein</fullName>
    </submittedName>
</protein>
<proteinExistence type="predicted"/>